<dbReference type="STRING" id="29655.A0A0K9NY60"/>
<protein>
    <submittedName>
        <fullName evidence="1">Red chlorophyll catabolite reductase</fullName>
    </submittedName>
</protein>
<dbReference type="GO" id="GO:0051743">
    <property type="term" value="F:red chlorophyll catabolite reductase activity"/>
    <property type="evidence" value="ECO:0000318"/>
    <property type="project" value="GO_Central"/>
</dbReference>
<dbReference type="OrthoDB" id="26525at2759"/>
<dbReference type="AlphaFoldDB" id="A0A0K9NY60"/>
<reference evidence="2" key="1">
    <citation type="journal article" date="2016" name="Nature">
        <title>The genome of the seagrass Zostera marina reveals angiosperm adaptation to the sea.</title>
        <authorList>
            <person name="Olsen J.L."/>
            <person name="Rouze P."/>
            <person name="Verhelst B."/>
            <person name="Lin Y.-C."/>
            <person name="Bayer T."/>
            <person name="Collen J."/>
            <person name="Dattolo E."/>
            <person name="De Paoli E."/>
            <person name="Dittami S."/>
            <person name="Maumus F."/>
            <person name="Michel G."/>
            <person name="Kersting A."/>
            <person name="Lauritano C."/>
            <person name="Lohaus R."/>
            <person name="Toepel M."/>
            <person name="Tonon T."/>
            <person name="Vanneste K."/>
            <person name="Amirebrahimi M."/>
            <person name="Brakel J."/>
            <person name="Bostroem C."/>
            <person name="Chovatia M."/>
            <person name="Grimwood J."/>
            <person name="Jenkins J.W."/>
            <person name="Jueterbock A."/>
            <person name="Mraz A."/>
            <person name="Stam W.T."/>
            <person name="Tice H."/>
            <person name="Bornberg-Bauer E."/>
            <person name="Green P.J."/>
            <person name="Pearson G.A."/>
            <person name="Procaccini G."/>
            <person name="Duarte C.M."/>
            <person name="Schmutz J."/>
            <person name="Reusch T.B.H."/>
            <person name="Van de Peer Y."/>
        </authorList>
    </citation>
    <scope>NUCLEOTIDE SEQUENCE [LARGE SCALE GENOMIC DNA]</scope>
    <source>
        <strain evidence="2">cv. Finnish</strain>
    </source>
</reference>
<accession>A0A0K9NY60</accession>
<gene>
    <name evidence="1" type="ORF">ZOSMA_4G00150</name>
</gene>
<dbReference type="OMA" id="WVEFPHL"/>
<organism evidence="1 2">
    <name type="scientific">Zostera marina</name>
    <name type="common">Eelgrass</name>
    <dbReference type="NCBI Taxonomy" id="29655"/>
    <lineage>
        <taxon>Eukaryota</taxon>
        <taxon>Viridiplantae</taxon>
        <taxon>Streptophyta</taxon>
        <taxon>Embryophyta</taxon>
        <taxon>Tracheophyta</taxon>
        <taxon>Spermatophyta</taxon>
        <taxon>Magnoliopsida</taxon>
        <taxon>Liliopsida</taxon>
        <taxon>Zosteraceae</taxon>
        <taxon>Zostera</taxon>
    </lineage>
</organism>
<dbReference type="PANTHER" id="PTHR34685">
    <property type="entry name" value="RED CHLOROPHYLL CATABOLITE REDUCTASE, CHLOROPLASTIC"/>
    <property type="match status" value="1"/>
</dbReference>
<proteinExistence type="predicted"/>
<name>A0A0K9NY60_ZOSMR</name>
<dbReference type="GO" id="GO:0015996">
    <property type="term" value="P:chlorophyll catabolic process"/>
    <property type="evidence" value="ECO:0000318"/>
    <property type="project" value="GO_Central"/>
</dbReference>
<dbReference type="Gene3D" id="3.40.1500.20">
    <property type="match status" value="1"/>
</dbReference>
<dbReference type="Proteomes" id="UP000036987">
    <property type="component" value="Unassembled WGS sequence"/>
</dbReference>
<dbReference type="EMBL" id="LFYR01001430">
    <property type="protein sequence ID" value="KMZ61731.1"/>
    <property type="molecule type" value="Genomic_DNA"/>
</dbReference>
<evidence type="ECO:0000313" key="2">
    <source>
        <dbReference type="Proteomes" id="UP000036987"/>
    </source>
</evidence>
<comment type="caution">
    <text evidence="1">The sequence shown here is derived from an EMBL/GenBank/DDBJ whole genome shotgun (WGS) entry which is preliminary data.</text>
</comment>
<dbReference type="GO" id="GO:0009507">
    <property type="term" value="C:chloroplast"/>
    <property type="evidence" value="ECO:0000318"/>
    <property type="project" value="GO_Central"/>
</dbReference>
<sequence>MAMFLISNTVSSAFPLSTVTADAFFSSGPTKNNTISTKSNSSSFMASFSSKRRGVKSNSTSLEMEFPYLSQTHQELMSDLVSTLESDLGPRLNESADGMVYQNESGSSSCGLKLVNGGPESPVDSLVISWINSKLPIGTLNITTVLAYLDSKTTKAPHFMMEFIQNSPTNMVFITDFIPREDLVLHSDDYLHRYYEQGKLEEIRQSLVSVPSVDPYVVSSLFIRSVMSPSSIVVTVNCKDESEMDLMFRDHVGVVAKKLVEHWLESCANDVNYKPKPNSAEEEEPEVDSEVMIRTKRDNVIKKNFMKNDLSVFLPSLFEKEVADEIFASIIKSLKIESL</sequence>
<evidence type="ECO:0000313" key="1">
    <source>
        <dbReference type="EMBL" id="KMZ61731.1"/>
    </source>
</evidence>
<dbReference type="Pfam" id="PF06405">
    <property type="entry name" value="RCC_reductase"/>
    <property type="match status" value="1"/>
</dbReference>
<dbReference type="InterPro" id="IPR009439">
    <property type="entry name" value="RCC_reductase"/>
</dbReference>
<dbReference type="PANTHER" id="PTHR34685:SF2">
    <property type="entry name" value="RED CHLOROPHYLL CATABOLITE REDUCTASE, CHLOROPLASTIC"/>
    <property type="match status" value="1"/>
</dbReference>
<keyword evidence="2" id="KW-1185">Reference proteome</keyword>